<proteinExistence type="predicted"/>
<accession>A0A0L7R0M8</accession>
<reference evidence="1 2" key="1">
    <citation type="submission" date="2015-07" db="EMBL/GenBank/DDBJ databases">
        <title>The genome of Habropoda laboriosa.</title>
        <authorList>
            <person name="Pan H."/>
            <person name="Kapheim K."/>
        </authorList>
    </citation>
    <scope>NUCLEOTIDE SEQUENCE [LARGE SCALE GENOMIC DNA]</scope>
    <source>
        <strain evidence="1">0110345459</strain>
    </source>
</reference>
<dbReference type="AlphaFoldDB" id="A0A0L7R0M8"/>
<evidence type="ECO:0000313" key="2">
    <source>
        <dbReference type="Proteomes" id="UP000053825"/>
    </source>
</evidence>
<keyword evidence="2" id="KW-1185">Reference proteome</keyword>
<dbReference type="Proteomes" id="UP000053825">
    <property type="component" value="Unassembled WGS sequence"/>
</dbReference>
<protein>
    <submittedName>
        <fullName evidence="1">Uncharacterized protein</fullName>
    </submittedName>
</protein>
<name>A0A0L7R0M8_9HYME</name>
<evidence type="ECO:0000313" key="1">
    <source>
        <dbReference type="EMBL" id="KOC64409.1"/>
    </source>
</evidence>
<dbReference type="EMBL" id="KQ414670">
    <property type="protein sequence ID" value="KOC64409.1"/>
    <property type="molecule type" value="Genomic_DNA"/>
</dbReference>
<organism evidence="1 2">
    <name type="scientific">Habropoda laboriosa</name>
    <dbReference type="NCBI Taxonomy" id="597456"/>
    <lineage>
        <taxon>Eukaryota</taxon>
        <taxon>Metazoa</taxon>
        <taxon>Ecdysozoa</taxon>
        <taxon>Arthropoda</taxon>
        <taxon>Hexapoda</taxon>
        <taxon>Insecta</taxon>
        <taxon>Pterygota</taxon>
        <taxon>Neoptera</taxon>
        <taxon>Endopterygota</taxon>
        <taxon>Hymenoptera</taxon>
        <taxon>Apocrita</taxon>
        <taxon>Aculeata</taxon>
        <taxon>Apoidea</taxon>
        <taxon>Anthophila</taxon>
        <taxon>Apidae</taxon>
        <taxon>Habropoda</taxon>
    </lineage>
</organism>
<sequence>MLFISTLQKEHKQRTEINIPYVVLQYLCAFNYNKCLNCYKVVYYFGITLVRISQLCYDTACQEICCDSVIAATNTNLLHRSELCLQNYGL</sequence>
<gene>
    <name evidence="1" type="ORF">WH47_01577</name>
</gene>